<dbReference type="GO" id="GO:0008080">
    <property type="term" value="F:N-acetyltransferase activity"/>
    <property type="evidence" value="ECO:0007669"/>
    <property type="project" value="UniProtKB-ARBA"/>
</dbReference>
<dbReference type="CDD" id="cd04301">
    <property type="entry name" value="NAT_SF"/>
    <property type="match status" value="1"/>
</dbReference>
<dbReference type="Gene3D" id="3.40.630.30">
    <property type="match status" value="1"/>
</dbReference>
<feature type="domain" description="N-acetyltransferase" evidence="3">
    <location>
        <begin position="1"/>
        <end position="159"/>
    </location>
</feature>
<dbReference type="AlphaFoldDB" id="A0A1I0FN38"/>
<dbReference type="Pfam" id="PF00583">
    <property type="entry name" value="Acetyltransf_1"/>
    <property type="match status" value="1"/>
</dbReference>
<reference evidence="5" key="1">
    <citation type="submission" date="2016-10" db="EMBL/GenBank/DDBJ databases">
        <authorList>
            <person name="Varghese N."/>
            <person name="Submissions S."/>
        </authorList>
    </citation>
    <scope>NUCLEOTIDE SEQUENCE [LARGE SCALE GENOMIC DNA]</scope>
    <source>
        <strain evidence="5">DSM 1551</strain>
    </source>
</reference>
<evidence type="ECO:0000313" key="5">
    <source>
        <dbReference type="Proteomes" id="UP000198558"/>
    </source>
</evidence>
<accession>A0A1I0FN38</accession>
<dbReference type="InterPro" id="IPR000182">
    <property type="entry name" value="GNAT_dom"/>
</dbReference>
<keyword evidence="4" id="KW-0689">Ribosomal protein</keyword>
<dbReference type="InterPro" id="IPR051635">
    <property type="entry name" value="SNAT-like"/>
</dbReference>
<keyword evidence="4" id="KW-0687">Ribonucleoprotein</keyword>
<dbReference type="PANTHER" id="PTHR10908:SF0">
    <property type="entry name" value="SEROTONIN N-ACETYLTRANSFERASE"/>
    <property type="match status" value="1"/>
</dbReference>
<protein>
    <submittedName>
        <fullName evidence="4">Ribosomal protein S18 acetylase RimI</fullName>
    </submittedName>
</protein>
<dbReference type="RefSeq" id="WP_092354393.1">
    <property type="nucleotide sequence ID" value="NZ_FOIN01000020.1"/>
</dbReference>
<dbReference type="GeneID" id="78288671"/>
<keyword evidence="1" id="KW-0808">Transferase</keyword>
<organism evidence="4 5">
    <name type="scientific">Thomasclavelia cocleata</name>
    <dbReference type="NCBI Taxonomy" id="69824"/>
    <lineage>
        <taxon>Bacteria</taxon>
        <taxon>Bacillati</taxon>
        <taxon>Bacillota</taxon>
        <taxon>Erysipelotrichia</taxon>
        <taxon>Erysipelotrichales</taxon>
        <taxon>Coprobacillaceae</taxon>
        <taxon>Thomasclavelia</taxon>
    </lineage>
</organism>
<dbReference type="GO" id="GO:0005840">
    <property type="term" value="C:ribosome"/>
    <property type="evidence" value="ECO:0007669"/>
    <property type="project" value="UniProtKB-KW"/>
</dbReference>
<dbReference type="EMBL" id="FOIN01000020">
    <property type="protein sequence ID" value="SET58984.1"/>
    <property type="molecule type" value="Genomic_DNA"/>
</dbReference>
<keyword evidence="5" id="KW-1185">Reference proteome</keyword>
<dbReference type="InterPro" id="IPR016181">
    <property type="entry name" value="Acyl_CoA_acyltransferase"/>
</dbReference>
<sequence>MNIRKATLKDLDKITEIEAICFPKSEAASKESFKERLEVYSDCFWLLEEDGEIVSFINGMKTDKITIDDEMFANAKLHNPKGKWLAIFGVNTLPEYRNRGLAGKLMETVILETKKQGCKGCILTCKDKLVHYYEKFGYKNKGISKSVHGGAVWYDMILEFKDE</sequence>
<evidence type="ECO:0000313" key="4">
    <source>
        <dbReference type="EMBL" id="SET58984.1"/>
    </source>
</evidence>
<dbReference type="SUPFAM" id="SSF55729">
    <property type="entry name" value="Acyl-CoA N-acyltransferases (Nat)"/>
    <property type="match status" value="1"/>
</dbReference>
<keyword evidence="2" id="KW-0012">Acyltransferase</keyword>
<name>A0A1I0FN38_9FIRM</name>
<gene>
    <name evidence="4" type="ORF">SAMN04489758_12034</name>
</gene>
<proteinExistence type="predicted"/>
<dbReference type="OrthoDB" id="9800962at2"/>
<evidence type="ECO:0000259" key="3">
    <source>
        <dbReference type="PROSITE" id="PS51186"/>
    </source>
</evidence>
<dbReference type="PROSITE" id="PS51186">
    <property type="entry name" value="GNAT"/>
    <property type="match status" value="1"/>
</dbReference>
<evidence type="ECO:0000256" key="1">
    <source>
        <dbReference type="ARBA" id="ARBA00022679"/>
    </source>
</evidence>
<dbReference type="Proteomes" id="UP000198558">
    <property type="component" value="Unassembled WGS sequence"/>
</dbReference>
<evidence type="ECO:0000256" key="2">
    <source>
        <dbReference type="ARBA" id="ARBA00023315"/>
    </source>
</evidence>
<dbReference type="PANTHER" id="PTHR10908">
    <property type="entry name" value="SEROTONIN N-ACETYLTRANSFERASE"/>
    <property type="match status" value="1"/>
</dbReference>